<dbReference type="GO" id="GO:0051480">
    <property type="term" value="P:regulation of cytosolic calcium ion concentration"/>
    <property type="evidence" value="ECO:0007669"/>
    <property type="project" value="TreeGrafter"/>
</dbReference>
<feature type="transmembrane region" description="Helical" evidence="18">
    <location>
        <begin position="986"/>
        <end position="1006"/>
    </location>
</feature>
<dbReference type="SUPFAM" id="SSF81660">
    <property type="entry name" value="Metal cation-transporting ATPase, ATP-binding domain N"/>
    <property type="match status" value="1"/>
</dbReference>
<dbReference type="PROSITE" id="PS00154">
    <property type="entry name" value="ATPASE_E1_E2"/>
    <property type="match status" value="1"/>
</dbReference>
<keyword evidence="12" id="KW-0460">Magnesium</keyword>
<feature type="transmembrane region" description="Helical" evidence="18">
    <location>
        <begin position="356"/>
        <end position="377"/>
    </location>
</feature>
<dbReference type="FunFam" id="2.70.150.10:FF:000001">
    <property type="entry name" value="Calcium-transporting ATPase"/>
    <property type="match status" value="1"/>
</dbReference>
<evidence type="ECO:0000256" key="1">
    <source>
        <dbReference type="ARBA" id="ARBA00004651"/>
    </source>
</evidence>
<dbReference type="PRINTS" id="PR00119">
    <property type="entry name" value="CATATPASE"/>
</dbReference>
<dbReference type="Proteomes" id="UP000694405">
    <property type="component" value="Chromosome 9"/>
</dbReference>
<dbReference type="Pfam" id="PF08282">
    <property type="entry name" value="Hydrolase_3"/>
    <property type="match status" value="1"/>
</dbReference>
<dbReference type="GO" id="GO:0005516">
    <property type="term" value="F:calmodulin binding"/>
    <property type="evidence" value="ECO:0007669"/>
    <property type="project" value="UniProtKB-KW"/>
</dbReference>
<dbReference type="Ensembl" id="ENSMUNT00000022613.2">
    <property type="protein sequence ID" value="ENSMUNP00000019729.2"/>
    <property type="gene ID" value="ENSMUNG00000011750.2"/>
</dbReference>
<dbReference type="InterPro" id="IPR006408">
    <property type="entry name" value="P-type_ATPase_IIB"/>
</dbReference>
<dbReference type="SFLD" id="SFLDS00003">
    <property type="entry name" value="Haloacid_Dehalogenase"/>
    <property type="match status" value="1"/>
</dbReference>
<keyword evidence="17 18" id="KW-0472">Membrane</keyword>
<feature type="transmembrane region" description="Helical" evidence="18">
    <location>
        <begin position="910"/>
        <end position="928"/>
    </location>
</feature>
<dbReference type="Pfam" id="PF13246">
    <property type="entry name" value="Cation_ATPase"/>
    <property type="match status" value="1"/>
</dbReference>
<dbReference type="Gene3D" id="3.40.50.1000">
    <property type="entry name" value="HAD superfamily/HAD-like"/>
    <property type="match status" value="1"/>
</dbReference>
<dbReference type="InterPro" id="IPR059000">
    <property type="entry name" value="ATPase_P-type_domA"/>
</dbReference>
<dbReference type="PANTHER" id="PTHR24093:SF377">
    <property type="entry name" value="PLASMA MEMBRANE CALCIUM-TRANSPORTING ATPASE 2"/>
    <property type="match status" value="1"/>
</dbReference>
<keyword evidence="4" id="KW-1003">Cell membrane</keyword>
<keyword evidence="10 18" id="KW-0106">Calcium</keyword>
<dbReference type="FunFam" id="3.40.1110.10:FF:000032">
    <property type="entry name" value="Calcium-transporting ATPase"/>
    <property type="match status" value="1"/>
</dbReference>
<keyword evidence="16 18" id="KW-0406">Ion transport</keyword>
<evidence type="ECO:0000256" key="19">
    <source>
        <dbReference type="SAM" id="MobiDB-lite"/>
    </source>
</evidence>
<evidence type="ECO:0000256" key="15">
    <source>
        <dbReference type="ARBA" id="ARBA00022989"/>
    </source>
</evidence>
<dbReference type="InterPro" id="IPR008250">
    <property type="entry name" value="ATPase_P-typ_transduc_dom_A_sf"/>
</dbReference>
<dbReference type="FunFam" id="1.20.1110.10:FF:000002">
    <property type="entry name" value="Calcium-transporting ATPase"/>
    <property type="match status" value="1"/>
</dbReference>
<dbReference type="SUPFAM" id="SSF81653">
    <property type="entry name" value="Calcium ATPase, transduction domain A"/>
    <property type="match status" value="1"/>
</dbReference>
<keyword evidence="13" id="KW-0112">Calmodulin-binding</keyword>
<gene>
    <name evidence="20" type="primary">LOC101881421</name>
</gene>
<dbReference type="InterPro" id="IPR023298">
    <property type="entry name" value="ATPase_P-typ_TM_dom_sf"/>
</dbReference>
<dbReference type="Pfam" id="PF12424">
    <property type="entry name" value="ATP_Ca_trans_C"/>
    <property type="match status" value="1"/>
</dbReference>
<dbReference type="PANTHER" id="PTHR24093">
    <property type="entry name" value="CATION TRANSPORTING ATPASE"/>
    <property type="match status" value="1"/>
</dbReference>
<dbReference type="PRINTS" id="PR00121">
    <property type="entry name" value="NAKATPASE"/>
</dbReference>
<organism evidence="20 21">
    <name type="scientific">Melopsittacus undulatus</name>
    <name type="common">Budgerigar</name>
    <name type="synonym">Psittacus undulatus</name>
    <dbReference type="NCBI Taxonomy" id="13146"/>
    <lineage>
        <taxon>Eukaryota</taxon>
        <taxon>Metazoa</taxon>
        <taxon>Chordata</taxon>
        <taxon>Craniata</taxon>
        <taxon>Vertebrata</taxon>
        <taxon>Euteleostomi</taxon>
        <taxon>Archelosauria</taxon>
        <taxon>Archosauria</taxon>
        <taxon>Dinosauria</taxon>
        <taxon>Saurischia</taxon>
        <taxon>Theropoda</taxon>
        <taxon>Coelurosauria</taxon>
        <taxon>Aves</taxon>
        <taxon>Neognathae</taxon>
        <taxon>Neoaves</taxon>
        <taxon>Telluraves</taxon>
        <taxon>Australaves</taxon>
        <taxon>Psittaciformes</taxon>
        <taxon>Psittaculidae</taxon>
        <taxon>Melopsittacus</taxon>
    </lineage>
</organism>
<dbReference type="FunFam" id="1.20.1110.10:FF:000001">
    <property type="entry name" value="Calcium-transporting ATPase"/>
    <property type="match status" value="1"/>
</dbReference>
<dbReference type="SUPFAM" id="SSF56784">
    <property type="entry name" value="HAD-like"/>
    <property type="match status" value="1"/>
</dbReference>
<dbReference type="InterPro" id="IPR022141">
    <property type="entry name" value="ATP_Ca_trans_C"/>
</dbReference>
<dbReference type="SUPFAM" id="SSF81665">
    <property type="entry name" value="Calcium ATPase, transmembrane domain M"/>
    <property type="match status" value="1"/>
</dbReference>
<keyword evidence="21" id="KW-1185">Reference proteome</keyword>
<dbReference type="InterPro" id="IPR018303">
    <property type="entry name" value="ATPase_P-typ_P_site"/>
</dbReference>
<dbReference type="Gene3D" id="2.70.150.10">
    <property type="entry name" value="Calcium-transporting ATPase, cytoplasmic transduction domain A"/>
    <property type="match status" value="1"/>
</dbReference>
<keyword evidence="11 18" id="KW-0067">ATP-binding</keyword>
<feature type="transmembrane region" description="Helical" evidence="18">
    <location>
        <begin position="833"/>
        <end position="854"/>
    </location>
</feature>
<evidence type="ECO:0000256" key="5">
    <source>
        <dbReference type="ARBA" id="ARBA00022553"/>
    </source>
</evidence>
<dbReference type="NCBIfam" id="TIGR01494">
    <property type="entry name" value="ATPase_P-type"/>
    <property type="match status" value="3"/>
</dbReference>
<protein>
    <recommendedName>
        <fullName evidence="18">Calcium-transporting ATPase</fullName>
        <ecNumber evidence="18">7.2.2.10</ecNumber>
    </recommendedName>
</protein>
<evidence type="ECO:0000256" key="14">
    <source>
        <dbReference type="ARBA" id="ARBA00022967"/>
    </source>
</evidence>
<dbReference type="GO" id="GO:0030165">
    <property type="term" value="F:PDZ domain binding"/>
    <property type="evidence" value="ECO:0007669"/>
    <property type="project" value="TreeGrafter"/>
</dbReference>
<dbReference type="CDD" id="cd02081">
    <property type="entry name" value="P-type_ATPase_Ca_PMCA-like"/>
    <property type="match status" value="1"/>
</dbReference>
<comment type="similarity">
    <text evidence="2 18">Belongs to the cation transport ATPase (P-type) (TC 3.A.3) family. Type IIB subfamily.</text>
</comment>
<dbReference type="Pfam" id="PF00122">
    <property type="entry name" value="E1-E2_ATPase"/>
    <property type="match status" value="1"/>
</dbReference>
<dbReference type="SFLD" id="SFLDF00027">
    <property type="entry name" value="p-type_atpase"/>
    <property type="match status" value="1"/>
</dbReference>
<dbReference type="InterPro" id="IPR044492">
    <property type="entry name" value="P_typ_ATPase_HD_dom"/>
</dbReference>
<accession>A0A8V5GBX6</accession>
<dbReference type="GO" id="GO:0046872">
    <property type="term" value="F:metal ion binding"/>
    <property type="evidence" value="ECO:0007669"/>
    <property type="project" value="UniProtKB-KW"/>
</dbReference>
<dbReference type="Gene3D" id="1.20.1110.10">
    <property type="entry name" value="Calcium-transporting ATPase, transmembrane domain"/>
    <property type="match status" value="3"/>
</dbReference>
<comment type="catalytic activity">
    <reaction evidence="18">
        <text>Ca(2+)(in) + ATP + H2O = Ca(2+)(out) + ADP + phosphate + H(+)</text>
        <dbReference type="Rhea" id="RHEA:18105"/>
        <dbReference type="ChEBI" id="CHEBI:15377"/>
        <dbReference type="ChEBI" id="CHEBI:15378"/>
        <dbReference type="ChEBI" id="CHEBI:29108"/>
        <dbReference type="ChEBI" id="CHEBI:30616"/>
        <dbReference type="ChEBI" id="CHEBI:43474"/>
        <dbReference type="ChEBI" id="CHEBI:456216"/>
        <dbReference type="EC" id="7.2.2.10"/>
    </reaction>
</comment>
<dbReference type="InterPro" id="IPR004014">
    <property type="entry name" value="ATPase_P-typ_cation-transptr_N"/>
</dbReference>
<dbReference type="InterPro" id="IPR001757">
    <property type="entry name" value="P_typ_ATPase"/>
</dbReference>
<keyword evidence="7 18" id="KW-0812">Transmembrane</keyword>
<dbReference type="NCBIfam" id="TIGR01517">
    <property type="entry name" value="ATPase-IIB_Ca"/>
    <property type="match status" value="1"/>
</dbReference>
<dbReference type="InterPro" id="IPR006068">
    <property type="entry name" value="ATPase_P-typ_cation-transptr_C"/>
</dbReference>
<evidence type="ECO:0000256" key="17">
    <source>
        <dbReference type="ARBA" id="ARBA00023136"/>
    </source>
</evidence>
<feature type="transmembrane region" description="Helical" evidence="18">
    <location>
        <begin position="397"/>
        <end position="423"/>
    </location>
</feature>
<keyword evidence="8" id="KW-0479">Metal-binding</keyword>
<keyword evidence="14" id="KW-1278">Translocase</keyword>
<keyword evidence="15 18" id="KW-1133">Transmembrane helix</keyword>
<dbReference type="InterPro" id="IPR023299">
    <property type="entry name" value="ATPase_P-typ_cyto_dom_N"/>
</dbReference>
<proteinExistence type="inferred from homology"/>
<dbReference type="GO" id="GO:0005388">
    <property type="term" value="F:P-type calcium transporter activity"/>
    <property type="evidence" value="ECO:0007669"/>
    <property type="project" value="UniProtKB-EC"/>
</dbReference>
<evidence type="ECO:0000256" key="11">
    <source>
        <dbReference type="ARBA" id="ARBA00022840"/>
    </source>
</evidence>
<feature type="transmembrane region" description="Helical" evidence="18">
    <location>
        <begin position="95"/>
        <end position="118"/>
    </location>
</feature>
<dbReference type="AlphaFoldDB" id="A0A8C6JYU4"/>
<evidence type="ECO:0000256" key="9">
    <source>
        <dbReference type="ARBA" id="ARBA00022741"/>
    </source>
</evidence>
<keyword evidence="5" id="KW-0597">Phosphoprotein</keyword>
<evidence type="ECO:0000256" key="18">
    <source>
        <dbReference type="RuleBase" id="RU361146"/>
    </source>
</evidence>
<dbReference type="FunFam" id="3.40.50.1000:FF:000007">
    <property type="entry name" value="Calcium-transporting ATPase"/>
    <property type="match status" value="1"/>
</dbReference>
<evidence type="ECO:0000256" key="2">
    <source>
        <dbReference type="ARBA" id="ARBA00006124"/>
    </source>
</evidence>
<keyword evidence="6 18" id="KW-0109">Calcium transport</keyword>
<dbReference type="EC" id="7.2.2.10" evidence="18"/>
<dbReference type="GO" id="GO:0098978">
    <property type="term" value="C:glutamatergic synapse"/>
    <property type="evidence" value="ECO:0007669"/>
    <property type="project" value="UniProtKB-ARBA"/>
</dbReference>
<dbReference type="GO" id="GO:0016887">
    <property type="term" value="F:ATP hydrolysis activity"/>
    <property type="evidence" value="ECO:0007669"/>
    <property type="project" value="InterPro"/>
</dbReference>
<feature type="transmembrane region" description="Helical" evidence="18">
    <location>
        <begin position="148"/>
        <end position="167"/>
    </location>
</feature>
<evidence type="ECO:0000256" key="6">
    <source>
        <dbReference type="ARBA" id="ARBA00022568"/>
    </source>
</evidence>
<feature type="compositionally biased region" description="Basic and acidic residues" evidence="19">
    <location>
        <begin position="293"/>
        <end position="302"/>
    </location>
</feature>
<comment type="subcellular location">
    <subcellularLocation>
        <location evidence="1">Cell membrane</location>
        <topology evidence="1">Multi-pass membrane protein</topology>
    </subcellularLocation>
    <subcellularLocation>
        <location evidence="18">Membrane</location>
        <topology evidence="18">Multi-pass membrane protein</topology>
    </subcellularLocation>
</comment>
<evidence type="ECO:0000256" key="7">
    <source>
        <dbReference type="ARBA" id="ARBA00022692"/>
    </source>
</evidence>
<evidence type="ECO:0000256" key="10">
    <source>
        <dbReference type="ARBA" id="ARBA00022837"/>
    </source>
</evidence>
<sequence>MTNSDFYSKNQRNEANHAGEFGCTLQELRSLMELRGTEAVVKIKETYGETEGLCRHLKTSPTEGLAGTAADLEKRKLIFGKNFIPPKKPKTFLQLVWEALQDVTLIILEIAAIISLGLSFYQPPGEGNEGCGTATGGAEDEGEAEAGWIEGAAILLSVICVVLVTAFNDWSKEKQFRGLQSRIEQEQKFTVVRGGQVIQIPVAEIVVGDIAQVKYGDLLPADGIFIQGNDLKIDESSLTGESDQVRKSVDKDPMLLSGTHVMEGSGRMLVTAVGVNSQTGIIFTLLGAGGEEEEKKDKKAKQQDGAAAMEMQPLKSAEGGEGDDKDKKKSNMHKKEKSVLQGKLTKLAVQIGKAGLVMSAITVIILVLYFAIDTFVVNKKQWLPECTPVYVQYFVKFFIIGVTVLVVAVPEGLPLAVTISLAYSVKKMMRDNNLVRHLDACETMGNATAICSDKTGTLTTNRMTVVQAYVGDVHYKEIPDPDSIPAKTLELLVNAIAINSAYTTKILPPEKEGGLPRQVGNKTECGLLGFVLDLKQDYEPVRNLIPEEKLYKVYTFNSVRKSMSTVIKMPDGSFRMYSKGASEIVLKKCSRILNAAGEPRIFRPRDRDEMVKKVIEPMACDGLRTICVAFRDFSSSPEPDWDNENDILSDLTCICVVGIEDPVRPEVPEAIRKCQRAGITVRMVTGDNINTARAIAIKCGIIHPGEDFLCLEGKEFNRRIRNEKGEVIEQERIDKIWPKLRVLARSSPTDKHTLVKGIIDSTQVEQRQVVAVTGDGTNDGPALKKADVGFAMGIAGTDVAKEASDIILTDDNFSSIVKAVMWGRNVYDSISKFLQFQLTVNIVAVIVAFTGACITQDSPLKAVQMLWVNLIMDTFASLALATEPPTEALLLRKPYGRNKPLISRTMMKNILGHAVYQLTLIFTLLFVGEKMFKIDSGRNAPLHSPPSEHYTIIFNTFVMMQLFNEINARKIHGERNVFDGIFRNPIFCTIVLGTFAIQIVIVQFGGKPFSCSPLQLDQWMWCVFIGLGELVWGQVIATIPTSRLKFLKEAGRLTEKEEAPEEELNEDVEEIDHAERELRRGQILWFRGLNRIQTQIEVVNTFKSGTSFQGALRRQSSVTSQTQDVTNISSPSHVSLSNALSSPTSTSAEGFYRENFGCIVILTLGCKLLLCFTA</sequence>
<evidence type="ECO:0000256" key="3">
    <source>
        <dbReference type="ARBA" id="ARBA00022448"/>
    </source>
</evidence>
<evidence type="ECO:0000313" key="20">
    <source>
        <dbReference type="Ensembl" id="ENSMUNP00000019729.2"/>
    </source>
</evidence>
<reference evidence="20" key="3">
    <citation type="submission" date="2025-09" db="UniProtKB">
        <authorList>
            <consortium name="Ensembl"/>
        </authorList>
    </citation>
    <scope>IDENTIFICATION</scope>
</reference>
<reference evidence="20" key="2">
    <citation type="submission" date="2025-08" db="UniProtKB">
        <authorList>
            <consortium name="Ensembl"/>
        </authorList>
    </citation>
    <scope>IDENTIFICATION</scope>
</reference>
<evidence type="ECO:0000256" key="12">
    <source>
        <dbReference type="ARBA" id="ARBA00022842"/>
    </source>
</evidence>
<dbReference type="InterPro" id="IPR023214">
    <property type="entry name" value="HAD_sf"/>
</dbReference>
<dbReference type="SFLD" id="SFLDG00002">
    <property type="entry name" value="C1.7:_P-type_atpase_like"/>
    <property type="match status" value="1"/>
</dbReference>
<evidence type="ECO:0000256" key="16">
    <source>
        <dbReference type="ARBA" id="ARBA00023065"/>
    </source>
</evidence>
<dbReference type="Pfam" id="PF00689">
    <property type="entry name" value="Cation_ATPase_C"/>
    <property type="match status" value="1"/>
</dbReference>
<feature type="region of interest" description="Disordered" evidence="19">
    <location>
        <begin position="293"/>
        <end position="337"/>
    </location>
</feature>
<dbReference type="GO" id="GO:0098839">
    <property type="term" value="C:postsynaptic density membrane"/>
    <property type="evidence" value="ECO:0007669"/>
    <property type="project" value="TreeGrafter"/>
</dbReference>
<feature type="transmembrane region" description="Helical" evidence="18">
    <location>
        <begin position="1018"/>
        <end position="1039"/>
    </location>
</feature>
<dbReference type="FunFam" id="1.20.1110.10:FF:000008">
    <property type="entry name" value="Calcium-transporting ATPase"/>
    <property type="match status" value="1"/>
</dbReference>
<keyword evidence="9 18" id="KW-0547">Nucleotide-binding</keyword>
<dbReference type="InterPro" id="IPR036412">
    <property type="entry name" value="HAD-like_sf"/>
</dbReference>
<evidence type="ECO:0000313" key="21">
    <source>
        <dbReference type="Proteomes" id="UP000694405"/>
    </source>
</evidence>
<dbReference type="GO" id="GO:0005524">
    <property type="term" value="F:ATP binding"/>
    <property type="evidence" value="ECO:0007669"/>
    <property type="project" value="UniProtKB-KW"/>
</dbReference>
<reference evidence="20" key="1">
    <citation type="submission" date="2020-03" db="EMBL/GenBank/DDBJ databases">
        <title>Melopsittacus undulatus (budgerigar) genome, bMelUnd1, maternal haplotype with Z.</title>
        <authorList>
            <person name="Gedman G."/>
            <person name="Mountcastle J."/>
            <person name="Haase B."/>
            <person name="Formenti G."/>
            <person name="Wright T."/>
            <person name="Apodaca J."/>
            <person name="Pelan S."/>
            <person name="Chow W."/>
            <person name="Rhie A."/>
            <person name="Howe K."/>
            <person name="Fedrigo O."/>
            <person name="Jarvis E.D."/>
        </authorList>
    </citation>
    <scope>NUCLEOTIDE SEQUENCE [LARGE SCALE GENOMIC DNA]</scope>
</reference>
<evidence type="ECO:0000256" key="13">
    <source>
        <dbReference type="ARBA" id="ARBA00022860"/>
    </source>
</evidence>
<evidence type="ECO:0000256" key="8">
    <source>
        <dbReference type="ARBA" id="ARBA00022723"/>
    </source>
</evidence>
<dbReference type="Pfam" id="PF00690">
    <property type="entry name" value="Cation_ATPase_N"/>
    <property type="match status" value="1"/>
</dbReference>
<evidence type="ECO:0000256" key="4">
    <source>
        <dbReference type="ARBA" id="ARBA00022475"/>
    </source>
</evidence>
<dbReference type="Gene3D" id="3.40.1110.10">
    <property type="entry name" value="Calcium-transporting ATPase, cytoplasmic domain N"/>
    <property type="match status" value="1"/>
</dbReference>
<keyword evidence="3 18" id="KW-0813">Transport</keyword>
<name>A0A8C6JYU4_MELUD</name>
<comment type="caution">
    <text evidence="18">Lacks conserved residue(s) required for the propagation of feature annotation.</text>
</comment>
<accession>A0A8C6JYU4</accession>
<dbReference type="SMART" id="SM00831">
    <property type="entry name" value="Cation_ATPase_N"/>
    <property type="match status" value="1"/>
</dbReference>
<comment type="function">
    <text evidence="18">Catalyzes the hydrolysis of ATP coupled with the transport of calcium.</text>
</comment>